<keyword evidence="3 6" id="KW-0713">Self-incompatibility</keyword>
<dbReference type="PANTHER" id="PTHR31232">
    <property type="match status" value="1"/>
</dbReference>
<dbReference type="Pfam" id="PF05938">
    <property type="entry name" value="Self-incomp_S1"/>
    <property type="match status" value="1"/>
</dbReference>
<evidence type="ECO:0000313" key="7">
    <source>
        <dbReference type="EMBL" id="KAJ7955554.1"/>
    </source>
</evidence>
<evidence type="ECO:0000256" key="6">
    <source>
        <dbReference type="RuleBase" id="RU367044"/>
    </source>
</evidence>
<evidence type="ECO:0000256" key="5">
    <source>
        <dbReference type="ARBA" id="ARBA00022729"/>
    </source>
</evidence>
<comment type="caution">
    <text evidence="7">The sequence shown here is derived from an EMBL/GenBank/DDBJ whole genome shotgun (WGS) entry which is preliminary data.</text>
</comment>
<comment type="subcellular location">
    <subcellularLocation>
        <location evidence="1 6">Secreted</location>
    </subcellularLocation>
</comment>
<reference evidence="7" key="1">
    <citation type="journal article" date="2023" name="Science">
        <title>Elucidation of the pathway for biosynthesis of saponin adjuvants from the soapbark tree.</title>
        <authorList>
            <person name="Reed J."/>
            <person name="Orme A."/>
            <person name="El-Demerdash A."/>
            <person name="Owen C."/>
            <person name="Martin L.B.B."/>
            <person name="Misra R.C."/>
            <person name="Kikuchi S."/>
            <person name="Rejzek M."/>
            <person name="Martin A.C."/>
            <person name="Harkess A."/>
            <person name="Leebens-Mack J."/>
            <person name="Louveau T."/>
            <person name="Stephenson M.J."/>
            <person name="Osbourn A."/>
        </authorList>
    </citation>
    <scope>NUCLEOTIDE SEQUENCE</scope>
    <source>
        <strain evidence="7">S10</strain>
    </source>
</reference>
<name>A0AAD7LCF2_QUISA</name>
<dbReference type="PANTHER" id="PTHR31232:SF8">
    <property type="entry name" value="S-PROTEIN HOMOLOG"/>
    <property type="match status" value="1"/>
</dbReference>
<organism evidence="7 8">
    <name type="scientific">Quillaja saponaria</name>
    <name type="common">Soap bark tree</name>
    <dbReference type="NCBI Taxonomy" id="32244"/>
    <lineage>
        <taxon>Eukaryota</taxon>
        <taxon>Viridiplantae</taxon>
        <taxon>Streptophyta</taxon>
        <taxon>Embryophyta</taxon>
        <taxon>Tracheophyta</taxon>
        <taxon>Spermatophyta</taxon>
        <taxon>Magnoliopsida</taxon>
        <taxon>eudicotyledons</taxon>
        <taxon>Gunneridae</taxon>
        <taxon>Pentapetalae</taxon>
        <taxon>rosids</taxon>
        <taxon>fabids</taxon>
        <taxon>Fabales</taxon>
        <taxon>Quillajaceae</taxon>
        <taxon>Quillaja</taxon>
    </lineage>
</organism>
<evidence type="ECO:0000256" key="1">
    <source>
        <dbReference type="ARBA" id="ARBA00004613"/>
    </source>
</evidence>
<keyword evidence="8" id="KW-1185">Reference proteome</keyword>
<feature type="chain" id="PRO_5041768528" description="S-protein homolog" evidence="6">
    <location>
        <begin position="24"/>
        <end position="141"/>
    </location>
</feature>
<accession>A0AAD7LCF2</accession>
<dbReference type="GO" id="GO:0005576">
    <property type="term" value="C:extracellular region"/>
    <property type="evidence" value="ECO:0007669"/>
    <property type="project" value="UniProtKB-SubCell"/>
</dbReference>
<evidence type="ECO:0000256" key="4">
    <source>
        <dbReference type="ARBA" id="ARBA00022525"/>
    </source>
</evidence>
<sequence>MKIAKSFLLIVCLVLFIISMTISQPSHFYGTEFDVRVINGFTNNSSMPLVIWCSSKQIDLGGRALQEHDDFSWRVRTNFWDNTHFLCTMKWDQKRKRFDAFKAPKDTYRCGPHRKCSWLVKEDAFYFSNNEVNWTKDFSWS</sequence>
<dbReference type="KEGG" id="qsa:O6P43_022121"/>
<dbReference type="GO" id="GO:0060320">
    <property type="term" value="P:rejection of self pollen"/>
    <property type="evidence" value="ECO:0007669"/>
    <property type="project" value="UniProtKB-KW"/>
</dbReference>
<proteinExistence type="inferred from homology"/>
<dbReference type="EMBL" id="JARAOO010000009">
    <property type="protein sequence ID" value="KAJ7955554.1"/>
    <property type="molecule type" value="Genomic_DNA"/>
</dbReference>
<evidence type="ECO:0000256" key="2">
    <source>
        <dbReference type="ARBA" id="ARBA00005581"/>
    </source>
</evidence>
<comment type="similarity">
    <text evidence="2 6">Belongs to the plant self-incompatibility (S1) protein family.</text>
</comment>
<dbReference type="Proteomes" id="UP001163823">
    <property type="component" value="Chromosome 9"/>
</dbReference>
<gene>
    <name evidence="7" type="ORF">O6P43_022121</name>
</gene>
<keyword evidence="4 6" id="KW-0964">Secreted</keyword>
<protein>
    <recommendedName>
        <fullName evidence="6">S-protein homolog</fullName>
    </recommendedName>
</protein>
<evidence type="ECO:0000256" key="3">
    <source>
        <dbReference type="ARBA" id="ARBA00022471"/>
    </source>
</evidence>
<feature type="signal peptide" evidence="6">
    <location>
        <begin position="1"/>
        <end position="23"/>
    </location>
</feature>
<keyword evidence="5 6" id="KW-0732">Signal</keyword>
<dbReference type="AlphaFoldDB" id="A0AAD7LCF2"/>
<evidence type="ECO:0000313" key="8">
    <source>
        <dbReference type="Proteomes" id="UP001163823"/>
    </source>
</evidence>
<dbReference type="InterPro" id="IPR010264">
    <property type="entry name" value="Self-incomp_S1"/>
</dbReference>